<dbReference type="OrthoDB" id="288590at2759"/>
<dbReference type="Gene3D" id="2.60.120.330">
    <property type="entry name" value="B-lactam Antibiotic, Isopenicillin N Synthase, Chain"/>
    <property type="match status" value="1"/>
</dbReference>
<evidence type="ECO:0000256" key="2">
    <source>
        <dbReference type="ARBA" id="ARBA00022896"/>
    </source>
</evidence>
<evidence type="ECO:0000313" key="5">
    <source>
        <dbReference type="EMBL" id="KAE9590568.1"/>
    </source>
</evidence>
<dbReference type="GO" id="GO:0032259">
    <property type="term" value="P:methylation"/>
    <property type="evidence" value="ECO:0007669"/>
    <property type="project" value="UniProtKB-KW"/>
</dbReference>
<evidence type="ECO:0000259" key="4">
    <source>
        <dbReference type="Pfam" id="PF14226"/>
    </source>
</evidence>
<comment type="caution">
    <text evidence="5">The sequence shown here is derived from an EMBL/GenBank/DDBJ whole genome shotgun (WGS) entry which is preliminary data.</text>
</comment>
<organism evidence="5 6">
    <name type="scientific">Lupinus albus</name>
    <name type="common">White lupine</name>
    <name type="synonym">Lupinus termis</name>
    <dbReference type="NCBI Taxonomy" id="3870"/>
    <lineage>
        <taxon>Eukaryota</taxon>
        <taxon>Viridiplantae</taxon>
        <taxon>Streptophyta</taxon>
        <taxon>Embryophyta</taxon>
        <taxon>Tracheophyta</taxon>
        <taxon>Spermatophyta</taxon>
        <taxon>Magnoliopsida</taxon>
        <taxon>eudicotyledons</taxon>
        <taxon>Gunneridae</taxon>
        <taxon>Pentapetalae</taxon>
        <taxon>rosids</taxon>
        <taxon>fabids</taxon>
        <taxon>Fabales</taxon>
        <taxon>Fabaceae</taxon>
        <taxon>Papilionoideae</taxon>
        <taxon>50 kb inversion clade</taxon>
        <taxon>genistoids sensu lato</taxon>
        <taxon>core genistoids</taxon>
        <taxon>Genisteae</taxon>
        <taxon>Lupinus</taxon>
    </lineage>
</organism>
<keyword evidence="3" id="KW-0408">Iron</keyword>
<dbReference type="InterPro" id="IPR027443">
    <property type="entry name" value="IPNS-like_sf"/>
</dbReference>
<keyword evidence="5" id="KW-0808">Transferase</keyword>
<name>A0A6A4NVA7_LUPAL</name>
<dbReference type="GO" id="GO:0046872">
    <property type="term" value="F:metal ion binding"/>
    <property type="evidence" value="ECO:0007669"/>
    <property type="project" value="UniProtKB-KW"/>
</dbReference>
<dbReference type="EMBL" id="WOCE01000020">
    <property type="protein sequence ID" value="KAE9590568.1"/>
    <property type="molecule type" value="Genomic_DNA"/>
</dbReference>
<dbReference type="Pfam" id="PF14226">
    <property type="entry name" value="DIOX_N"/>
    <property type="match status" value="1"/>
</dbReference>
<proteinExistence type="predicted"/>
<dbReference type="GO" id="GO:0008168">
    <property type="term" value="F:methyltransferase activity"/>
    <property type="evidence" value="ECO:0007669"/>
    <property type="project" value="UniProtKB-KW"/>
</dbReference>
<dbReference type="SUPFAM" id="SSF51197">
    <property type="entry name" value="Clavaminate synthase-like"/>
    <property type="match status" value="1"/>
</dbReference>
<evidence type="ECO:0000313" key="6">
    <source>
        <dbReference type="Proteomes" id="UP000447434"/>
    </source>
</evidence>
<dbReference type="InterPro" id="IPR050295">
    <property type="entry name" value="Plant_2OG-oxidoreductases"/>
</dbReference>
<dbReference type="GO" id="GO:0031418">
    <property type="term" value="F:L-ascorbic acid binding"/>
    <property type="evidence" value="ECO:0007669"/>
    <property type="project" value="UniProtKB-KW"/>
</dbReference>
<dbReference type="Proteomes" id="UP000447434">
    <property type="component" value="Chromosome 20"/>
</dbReference>
<dbReference type="AlphaFoldDB" id="A0A6A4NVA7"/>
<evidence type="ECO:0000256" key="1">
    <source>
        <dbReference type="ARBA" id="ARBA00022723"/>
    </source>
</evidence>
<evidence type="ECO:0000256" key="3">
    <source>
        <dbReference type="ARBA" id="ARBA00023004"/>
    </source>
</evidence>
<accession>A0A6A4NVA7</accession>
<keyword evidence="6" id="KW-1185">Reference proteome</keyword>
<reference evidence="6" key="1">
    <citation type="journal article" date="2020" name="Nat. Commun.">
        <title>Genome sequence of the cluster root forming white lupin.</title>
        <authorList>
            <person name="Hufnagel B."/>
            <person name="Marques A."/>
            <person name="Soriano A."/>
            <person name="Marques L."/>
            <person name="Divol F."/>
            <person name="Doumas P."/>
            <person name="Sallet E."/>
            <person name="Mancinotti D."/>
            <person name="Carrere S."/>
            <person name="Marande W."/>
            <person name="Arribat S."/>
            <person name="Keller J."/>
            <person name="Huneau C."/>
            <person name="Blein T."/>
            <person name="Aime D."/>
            <person name="Laguerre M."/>
            <person name="Taylor J."/>
            <person name="Schubert V."/>
            <person name="Nelson M."/>
            <person name="Geu-Flores F."/>
            <person name="Crespi M."/>
            <person name="Gallardo-Guerrero K."/>
            <person name="Delaux P.-M."/>
            <person name="Salse J."/>
            <person name="Berges H."/>
            <person name="Guyot R."/>
            <person name="Gouzy J."/>
            <person name="Peret B."/>
        </authorList>
    </citation>
    <scope>NUCLEOTIDE SEQUENCE [LARGE SCALE GENOMIC DNA]</scope>
    <source>
        <strain evidence="6">cv. Amiga</strain>
    </source>
</reference>
<feature type="domain" description="Non-haem dioxygenase N-terminal" evidence="4">
    <location>
        <begin position="47"/>
        <end position="155"/>
    </location>
</feature>
<keyword evidence="5" id="KW-0489">Methyltransferase</keyword>
<sequence>MQNGGSLPVPSVQELSKENLIDVPPRYHRPQQQDLIISQVDHDFPEIPFIDMHNLLSQQAKYAELQKLHLACKQWGFFQLVNHGVDSTLLDKVKLEITDFFNLPMSEKKRFWQSSEDFEGFGQTFVVSENQKLDWSDVLILFTRPIHMRKPHLFPNFPLPLRL</sequence>
<gene>
    <name evidence="5" type="ORF">Lalb_Chr20g0109081</name>
</gene>
<protein>
    <submittedName>
        <fullName evidence="5">Putative thebaine 6-O-demethylase</fullName>
    </submittedName>
</protein>
<keyword evidence="2" id="KW-0847">Vitamin C</keyword>
<dbReference type="PANTHER" id="PTHR47991">
    <property type="entry name" value="OXOGLUTARATE/IRON-DEPENDENT DIOXYGENASE"/>
    <property type="match status" value="1"/>
</dbReference>
<dbReference type="InterPro" id="IPR026992">
    <property type="entry name" value="DIOX_N"/>
</dbReference>
<keyword evidence="1" id="KW-0479">Metal-binding</keyword>